<dbReference type="RefSeq" id="WP_369045146.1">
    <property type="nucleotide sequence ID" value="NZ_CP163302.1"/>
</dbReference>
<protein>
    <recommendedName>
        <fullName evidence="1">DUF7426 domain-containing protein</fullName>
    </recommendedName>
</protein>
<reference evidence="2" key="1">
    <citation type="submission" date="2024-07" db="EMBL/GenBank/DDBJ databases">
        <authorList>
            <person name="fu j."/>
        </authorList>
    </citation>
    <scope>NUCLEOTIDE SEQUENCE</scope>
    <source>
        <strain evidence="2">P10A9</strain>
    </source>
</reference>
<dbReference type="InterPro" id="IPR055849">
    <property type="entry name" value="DUF7426"/>
</dbReference>
<evidence type="ECO:0000313" key="2">
    <source>
        <dbReference type="EMBL" id="XDP44448.1"/>
    </source>
</evidence>
<dbReference type="EMBL" id="CP163302">
    <property type="protein sequence ID" value="XDP44448.1"/>
    <property type="molecule type" value="Genomic_DNA"/>
</dbReference>
<organism evidence="2">
    <name type="scientific">Sinomonas puerhi</name>
    <dbReference type="NCBI Taxonomy" id="3238584"/>
    <lineage>
        <taxon>Bacteria</taxon>
        <taxon>Bacillati</taxon>
        <taxon>Actinomycetota</taxon>
        <taxon>Actinomycetes</taxon>
        <taxon>Micrococcales</taxon>
        <taxon>Micrococcaceae</taxon>
        <taxon>Sinomonas</taxon>
    </lineage>
</organism>
<sequence>MAFAPLEEIEPPIVLTIRGNEYTLPVLMLDQIRALNERLTGGATPADLAKLLLGDELLGKLAADGASLGFVERVILVALAEAKFGRDYAEAVWADPSRILAFVNAAKVAAEAAAGATSGAHEVPTADVSPDQGPVS</sequence>
<evidence type="ECO:0000259" key="1">
    <source>
        <dbReference type="Pfam" id="PF24201"/>
    </source>
</evidence>
<dbReference type="Pfam" id="PF24201">
    <property type="entry name" value="DUF7426"/>
    <property type="match status" value="1"/>
</dbReference>
<dbReference type="AlphaFoldDB" id="A0AB39L1F4"/>
<feature type="domain" description="DUF7426" evidence="1">
    <location>
        <begin position="6"/>
        <end position="118"/>
    </location>
</feature>
<proteinExistence type="predicted"/>
<name>A0AB39L1F4_9MICC</name>
<accession>A0AB39L1F4</accession>
<gene>
    <name evidence="2" type="ORF">AB5L97_14365</name>
</gene>
<dbReference type="KEGG" id="spue:AB5L97_14365"/>